<keyword evidence="3" id="KW-1185">Reference proteome</keyword>
<feature type="compositionally biased region" description="Basic and acidic residues" evidence="1">
    <location>
        <begin position="62"/>
        <end position="73"/>
    </location>
</feature>
<gene>
    <name evidence="2" type="ORF">JOB18_005852</name>
</gene>
<evidence type="ECO:0000256" key="1">
    <source>
        <dbReference type="SAM" id="MobiDB-lite"/>
    </source>
</evidence>
<organism evidence="2 3">
    <name type="scientific">Solea senegalensis</name>
    <name type="common">Senegalese sole</name>
    <dbReference type="NCBI Taxonomy" id="28829"/>
    <lineage>
        <taxon>Eukaryota</taxon>
        <taxon>Metazoa</taxon>
        <taxon>Chordata</taxon>
        <taxon>Craniata</taxon>
        <taxon>Vertebrata</taxon>
        <taxon>Euteleostomi</taxon>
        <taxon>Actinopterygii</taxon>
        <taxon>Neopterygii</taxon>
        <taxon>Teleostei</taxon>
        <taxon>Neoteleostei</taxon>
        <taxon>Acanthomorphata</taxon>
        <taxon>Carangaria</taxon>
        <taxon>Pleuronectiformes</taxon>
        <taxon>Pleuronectoidei</taxon>
        <taxon>Soleidae</taxon>
        <taxon>Solea</taxon>
    </lineage>
</organism>
<sequence length="97" mass="10426">MAADDRQNPGHRGGEQSPRQPSTRSAPLSQPTAAPVALQEGETILAKCAGLCGHLQAREVHRHLPDSSGDRTQRRAVHATPNNSRHQRQTGSHSPEA</sequence>
<comment type="caution">
    <text evidence="2">The sequence shown here is derived from an EMBL/GenBank/DDBJ whole genome shotgun (WGS) entry which is preliminary data.</text>
</comment>
<proteinExistence type="predicted"/>
<evidence type="ECO:0000313" key="3">
    <source>
        <dbReference type="Proteomes" id="UP000693946"/>
    </source>
</evidence>
<feature type="compositionally biased region" description="Polar residues" evidence="1">
    <location>
        <begin position="80"/>
        <end position="97"/>
    </location>
</feature>
<feature type="compositionally biased region" description="Polar residues" evidence="1">
    <location>
        <begin position="17"/>
        <end position="32"/>
    </location>
</feature>
<reference evidence="2 3" key="1">
    <citation type="journal article" date="2021" name="Sci. Rep.">
        <title>Chromosome anchoring in Senegalese sole (Solea senegalensis) reveals sex-associated markers and genome rearrangements in flatfish.</title>
        <authorList>
            <person name="Guerrero-Cozar I."/>
            <person name="Gomez-Garrido J."/>
            <person name="Berbel C."/>
            <person name="Martinez-Blanch J.F."/>
            <person name="Alioto T."/>
            <person name="Claros M.G."/>
            <person name="Gagnaire P.A."/>
            <person name="Manchado M."/>
        </authorList>
    </citation>
    <scope>NUCLEOTIDE SEQUENCE [LARGE SCALE GENOMIC DNA]</scope>
    <source>
        <strain evidence="2">Sse05_10M</strain>
    </source>
</reference>
<dbReference type="Proteomes" id="UP000693946">
    <property type="component" value="Linkage Group LG13"/>
</dbReference>
<accession>A0AAV6SCM8</accession>
<evidence type="ECO:0000313" key="2">
    <source>
        <dbReference type="EMBL" id="KAG7515334.1"/>
    </source>
</evidence>
<feature type="region of interest" description="Disordered" evidence="1">
    <location>
        <begin position="1"/>
        <end position="37"/>
    </location>
</feature>
<name>A0AAV6SCM8_SOLSE</name>
<dbReference type="EMBL" id="JAGKHQ010000005">
    <property type="protein sequence ID" value="KAG7515334.1"/>
    <property type="molecule type" value="Genomic_DNA"/>
</dbReference>
<feature type="region of interest" description="Disordered" evidence="1">
    <location>
        <begin position="62"/>
        <end position="97"/>
    </location>
</feature>
<dbReference type="AlphaFoldDB" id="A0AAV6SCM8"/>
<feature type="compositionally biased region" description="Basic and acidic residues" evidence="1">
    <location>
        <begin position="1"/>
        <end position="14"/>
    </location>
</feature>
<protein>
    <submittedName>
        <fullName evidence="2">Uncharacterized protein</fullName>
    </submittedName>
</protein>